<feature type="modified residue" description="N6-(pyridoxal phosphate)lysine" evidence="5">
    <location>
        <position position="37"/>
    </location>
</feature>
<evidence type="ECO:0000259" key="6">
    <source>
        <dbReference type="Pfam" id="PF00291"/>
    </source>
</evidence>
<dbReference type="PANTHER" id="PTHR43780">
    <property type="entry name" value="1-AMINOCYCLOPROPANE-1-CARBOXYLATE DEAMINASE-RELATED"/>
    <property type="match status" value="1"/>
</dbReference>
<reference evidence="8" key="1">
    <citation type="submission" date="2016-11" db="EMBL/GenBank/DDBJ databases">
        <title>Trade-off between light-utilization and light-protection in marine flavobacteria.</title>
        <authorList>
            <person name="Kumagai Y."/>
            <person name="Yoshizawa S."/>
            <person name="Kogure K."/>
        </authorList>
    </citation>
    <scope>NUCLEOTIDE SEQUENCE [LARGE SCALE GENOMIC DNA]</scope>
    <source>
        <strain evidence="8">SG-18</strain>
    </source>
</reference>
<keyword evidence="3 5" id="KW-0663">Pyridoxal phosphate</keyword>
<gene>
    <name evidence="7" type="ORF">BST99_14015</name>
</gene>
<protein>
    <recommendedName>
        <fullName evidence="6">Tryptophan synthase beta chain-like PALP domain-containing protein</fullName>
    </recommendedName>
</protein>
<comment type="similarity">
    <text evidence="2">Belongs to the ACC deaminase/D-cysteine desulfhydrase family.</text>
</comment>
<feature type="active site" description="Nucleophile" evidence="4">
    <location>
        <position position="64"/>
    </location>
</feature>
<evidence type="ECO:0000256" key="4">
    <source>
        <dbReference type="PIRSR" id="PIRSR006278-1"/>
    </source>
</evidence>
<dbReference type="SUPFAM" id="SSF53686">
    <property type="entry name" value="Tryptophan synthase beta subunit-like PLP-dependent enzymes"/>
    <property type="match status" value="1"/>
</dbReference>
<dbReference type="EMBL" id="MQVX01000001">
    <property type="protein sequence ID" value="PQJ16685.1"/>
    <property type="molecule type" value="Genomic_DNA"/>
</dbReference>
<evidence type="ECO:0000313" key="8">
    <source>
        <dbReference type="Proteomes" id="UP000239366"/>
    </source>
</evidence>
<sequence>MPLSRLQPIGSFLGLHDSISLDLLREDELHPLVSGNKFRKLKYNVQAALQGSYPGILTFGGAYSNHLVATAAACAEARIKSIGIVRGEEVARLWKGNPTLSTAAGLGMELHFVSREVYASKRGNVWADWKSLLGLDSSKDYLVLPEGGTNELAIQGCAEILEDCDDYDVVVAAVGTGGTLAGLIRGSSPQQHIIGISALPESGMSDLIRTFTKRTNWEIRYDYHGGRYASITPDLVQFMNTFYQQSGIPLDPVYTAKMLWGLKELFNSGQLSSDQRVLAIHTGGLQGIAGMNQKLEKKQWPRILDPSE</sequence>
<dbReference type="InterPro" id="IPR001926">
    <property type="entry name" value="TrpB-like_PALP"/>
</dbReference>
<dbReference type="PANTHER" id="PTHR43780:SF2">
    <property type="entry name" value="1-AMINOCYCLOPROPANE-1-CARBOXYLATE DEAMINASE-RELATED"/>
    <property type="match status" value="1"/>
</dbReference>
<comment type="cofactor">
    <cofactor evidence="1">
        <name>pyridoxal 5'-phosphate</name>
        <dbReference type="ChEBI" id="CHEBI:597326"/>
    </cofactor>
</comment>
<dbReference type="RefSeq" id="WP_105002352.1">
    <property type="nucleotide sequence ID" value="NZ_MQVX01000001.1"/>
</dbReference>
<dbReference type="OrthoDB" id="9801249at2"/>
<dbReference type="AlphaFoldDB" id="A0A2S7TAX6"/>
<dbReference type="Pfam" id="PF00291">
    <property type="entry name" value="PALP"/>
    <property type="match status" value="1"/>
</dbReference>
<evidence type="ECO:0000256" key="2">
    <source>
        <dbReference type="ARBA" id="ARBA00008639"/>
    </source>
</evidence>
<proteinExistence type="inferred from homology"/>
<dbReference type="InterPro" id="IPR036052">
    <property type="entry name" value="TrpB-like_PALP_sf"/>
</dbReference>
<dbReference type="PIRSF" id="PIRSF006278">
    <property type="entry name" value="ACCD_DCysDesulf"/>
    <property type="match status" value="1"/>
</dbReference>
<name>A0A2S7TAX6_9FLAO</name>
<evidence type="ECO:0000313" key="7">
    <source>
        <dbReference type="EMBL" id="PQJ16685.1"/>
    </source>
</evidence>
<feature type="domain" description="Tryptophan synthase beta chain-like PALP" evidence="6">
    <location>
        <begin position="24"/>
        <end position="283"/>
    </location>
</feature>
<dbReference type="Proteomes" id="UP000239366">
    <property type="component" value="Unassembled WGS sequence"/>
</dbReference>
<dbReference type="InterPro" id="IPR027278">
    <property type="entry name" value="ACCD_DCysDesulf"/>
</dbReference>
<evidence type="ECO:0000256" key="3">
    <source>
        <dbReference type="ARBA" id="ARBA00022898"/>
    </source>
</evidence>
<evidence type="ECO:0000256" key="5">
    <source>
        <dbReference type="PIRSR" id="PIRSR006278-2"/>
    </source>
</evidence>
<dbReference type="GO" id="GO:0019148">
    <property type="term" value="F:D-cysteine desulfhydrase activity"/>
    <property type="evidence" value="ECO:0007669"/>
    <property type="project" value="TreeGrafter"/>
</dbReference>
<evidence type="ECO:0000256" key="1">
    <source>
        <dbReference type="ARBA" id="ARBA00001933"/>
    </source>
</evidence>
<comment type="caution">
    <text evidence="7">The sequence shown here is derived from an EMBL/GenBank/DDBJ whole genome shotgun (WGS) entry which is preliminary data.</text>
</comment>
<accession>A0A2S7TAX6</accession>
<keyword evidence="8" id="KW-1185">Reference proteome</keyword>
<dbReference type="Gene3D" id="3.40.50.1100">
    <property type="match status" value="2"/>
</dbReference>
<organism evidence="7 8">
    <name type="scientific">Aureicoccus marinus</name>
    <dbReference type="NCBI Taxonomy" id="754435"/>
    <lineage>
        <taxon>Bacteria</taxon>
        <taxon>Pseudomonadati</taxon>
        <taxon>Bacteroidota</taxon>
        <taxon>Flavobacteriia</taxon>
        <taxon>Flavobacteriales</taxon>
        <taxon>Flavobacteriaceae</taxon>
        <taxon>Aureicoccus</taxon>
    </lineage>
</organism>